<dbReference type="EMBL" id="SIHI01000032">
    <property type="protein sequence ID" value="TWT43541.1"/>
    <property type="molecule type" value="Genomic_DNA"/>
</dbReference>
<dbReference type="Proteomes" id="UP000317243">
    <property type="component" value="Unassembled WGS sequence"/>
</dbReference>
<dbReference type="OrthoDB" id="260154at2"/>
<evidence type="ECO:0000313" key="1">
    <source>
        <dbReference type="EMBL" id="TWT43541.1"/>
    </source>
</evidence>
<keyword evidence="2" id="KW-1185">Reference proteome</keyword>
<reference evidence="1 2" key="1">
    <citation type="submission" date="2019-02" db="EMBL/GenBank/DDBJ databases">
        <title>Deep-cultivation of Planctomycetes and their phenomic and genomic characterization uncovers novel biology.</title>
        <authorList>
            <person name="Wiegand S."/>
            <person name="Jogler M."/>
            <person name="Boedeker C."/>
            <person name="Pinto D."/>
            <person name="Vollmers J."/>
            <person name="Rivas-Marin E."/>
            <person name="Kohn T."/>
            <person name="Peeters S.H."/>
            <person name="Heuer A."/>
            <person name="Rast P."/>
            <person name="Oberbeckmann S."/>
            <person name="Bunk B."/>
            <person name="Jeske O."/>
            <person name="Meyerdierks A."/>
            <person name="Storesund J.E."/>
            <person name="Kallscheuer N."/>
            <person name="Luecker S."/>
            <person name="Lage O.M."/>
            <person name="Pohl T."/>
            <person name="Merkel B.J."/>
            <person name="Hornburger P."/>
            <person name="Mueller R.-W."/>
            <person name="Bruemmer F."/>
            <person name="Labrenz M."/>
            <person name="Spormann A.M."/>
            <person name="Op Den Camp H."/>
            <person name="Overmann J."/>
            <person name="Amann R."/>
            <person name="Jetten M.S.M."/>
            <person name="Mascher T."/>
            <person name="Medema M.H."/>
            <person name="Devos D.P."/>
            <person name="Kaster A.-K."/>
            <person name="Ovreas L."/>
            <person name="Rohde M."/>
            <person name="Galperin M.Y."/>
            <person name="Jogler C."/>
        </authorList>
    </citation>
    <scope>NUCLEOTIDE SEQUENCE [LARGE SCALE GENOMIC DNA]</scope>
    <source>
        <strain evidence="1 2">KOR42</strain>
    </source>
</reference>
<protein>
    <submittedName>
        <fullName evidence="1">Uncharacterized protein</fullName>
    </submittedName>
</protein>
<dbReference type="AlphaFoldDB" id="A0A5C5W0N2"/>
<organism evidence="1 2">
    <name type="scientific">Thalassoglobus neptunius</name>
    <dbReference type="NCBI Taxonomy" id="1938619"/>
    <lineage>
        <taxon>Bacteria</taxon>
        <taxon>Pseudomonadati</taxon>
        <taxon>Planctomycetota</taxon>
        <taxon>Planctomycetia</taxon>
        <taxon>Planctomycetales</taxon>
        <taxon>Planctomycetaceae</taxon>
        <taxon>Thalassoglobus</taxon>
    </lineage>
</organism>
<evidence type="ECO:0000313" key="2">
    <source>
        <dbReference type="Proteomes" id="UP000317243"/>
    </source>
</evidence>
<gene>
    <name evidence="1" type="ORF">KOR42_44820</name>
</gene>
<proteinExistence type="predicted"/>
<accession>A0A5C5W0N2</accession>
<comment type="caution">
    <text evidence="1">The sequence shown here is derived from an EMBL/GenBank/DDBJ whole genome shotgun (WGS) entry which is preliminary data.</text>
</comment>
<sequence>MVTDVIPHEVDHLVRAALVGHPIERWLDEGCATLFESETLKQHLRNIAHRANPNVDIGQKT</sequence>
<name>A0A5C5W0N2_9PLAN</name>